<evidence type="ECO:0000313" key="2">
    <source>
        <dbReference type="Proteomes" id="UP000009047"/>
    </source>
</evidence>
<dbReference type="EMBL" id="CP002085">
    <property type="protein sequence ID" value="ADK85854.1"/>
    <property type="molecule type" value="Genomic_DNA"/>
</dbReference>
<evidence type="ECO:0000313" key="1">
    <source>
        <dbReference type="EMBL" id="ADK85854.1"/>
    </source>
</evidence>
<dbReference type="STRING" id="644282.Deba_2494"/>
<protein>
    <submittedName>
        <fullName evidence="1">Conserved hypothetical 59.0 kDa protein</fullName>
    </submittedName>
</protein>
<dbReference type="Proteomes" id="UP000009047">
    <property type="component" value="Chromosome"/>
</dbReference>
<dbReference type="HOGENOM" id="CLU_044204_0_0_7"/>
<proteinExistence type="predicted"/>
<dbReference type="OrthoDB" id="8251299at2"/>
<reference evidence="1 2" key="1">
    <citation type="journal article" date="2010" name="Stand. Genomic Sci.">
        <title>Complete genome sequence of Desulfarculus baarsii type strain (2st14).</title>
        <authorList>
            <person name="Sun H."/>
            <person name="Spring S."/>
            <person name="Lapidus A."/>
            <person name="Davenport K."/>
            <person name="Del Rio T.G."/>
            <person name="Tice H."/>
            <person name="Nolan M."/>
            <person name="Copeland A."/>
            <person name="Cheng J.F."/>
            <person name="Lucas S."/>
            <person name="Tapia R."/>
            <person name="Goodwin L."/>
            <person name="Pitluck S."/>
            <person name="Ivanova N."/>
            <person name="Pagani I."/>
            <person name="Mavromatis K."/>
            <person name="Ovchinnikova G."/>
            <person name="Pati A."/>
            <person name="Chen A."/>
            <person name="Palaniappan K."/>
            <person name="Hauser L."/>
            <person name="Chang Y.J."/>
            <person name="Jeffries C.D."/>
            <person name="Detter J.C."/>
            <person name="Han C."/>
            <person name="Rohde M."/>
            <person name="Brambilla E."/>
            <person name="Goker M."/>
            <person name="Woyke T."/>
            <person name="Bristow J."/>
            <person name="Eisen J.A."/>
            <person name="Markowitz V."/>
            <person name="Hugenholtz P."/>
            <person name="Kyrpides N.C."/>
            <person name="Klenk H.P."/>
            <person name="Land M."/>
        </authorList>
    </citation>
    <scope>NUCLEOTIDE SEQUENCE [LARGE SCALE GENOMIC DNA]</scope>
    <source>
        <strain evidence="2">ATCC 33931 / DSM 2075 / LMG 7858 / VKM B-1802 / 2st14</strain>
    </source>
</reference>
<dbReference type="KEGG" id="dbr:Deba_2494"/>
<accession>E1QJW1</accession>
<dbReference type="AlphaFoldDB" id="E1QJW1"/>
<gene>
    <name evidence="1" type="ordered locus">Deba_2494</name>
</gene>
<dbReference type="InterPro" id="IPR030950">
    <property type="entry name" value="rSAM_PoyD"/>
</dbReference>
<dbReference type="RefSeq" id="WP_013259293.1">
    <property type="nucleotide sequence ID" value="NC_014365.1"/>
</dbReference>
<dbReference type="NCBIfam" id="TIGR04517">
    <property type="entry name" value="rSAM_PoyD"/>
    <property type="match status" value="1"/>
</dbReference>
<keyword evidence="2" id="KW-1185">Reference proteome</keyword>
<sequence length="482" mass="51334">MTLAALMAPPPETAAEDLFAWADAGQRELIAQIKRLVELLAADPGLAPALGQTPGQGRRALAGRGLELDAAQLSPLWRDGFNPWPKAHTPLLALWDRWLRSHAAHRARLRAIAGLPPALAAWRDRQMARCALELGPFANRLDYPVLAFELSKGCSIGCWFCALEAPRLSAVFRRDDRGAKLWRETLAACAEVLGPAALANAPCYWASEPADNPDYPDLLADLAALAGRPGPTTTAAATGDIGWTRALLAIYDGRPGLRFSVLSLEMLAAIHAAFSPLELLLVDCLAQNEASAIPKSRSGRARRGGRWLAARQAAEARLAGRATDPRRETTACLAGFKLNMAEQTIELLSPCAASDRWPRGYRLHAEGSFATAEDVGRFIKQTAERLTPQSPPPGRAIGLGHGVVLRHNAHALEFTSAAAKMRLPAEPALARVAGLAAQGKWDAAALLDQAAAAGVGPLEAMAALEALFARGLLDDDPPAGER</sequence>
<dbReference type="eggNOG" id="ENOG502Z81C">
    <property type="taxonomic scope" value="Bacteria"/>
</dbReference>
<name>E1QJW1_DESB2</name>
<organism evidence="1 2">
    <name type="scientific">Desulfarculus baarsii (strain ATCC 33931 / DSM 2075 / LMG 7858 / VKM B-1802 / 2st14)</name>
    <dbReference type="NCBI Taxonomy" id="644282"/>
    <lineage>
        <taxon>Bacteria</taxon>
        <taxon>Pseudomonadati</taxon>
        <taxon>Thermodesulfobacteriota</taxon>
        <taxon>Desulfarculia</taxon>
        <taxon>Desulfarculales</taxon>
        <taxon>Desulfarculaceae</taxon>
        <taxon>Desulfarculus</taxon>
    </lineage>
</organism>